<keyword evidence="1" id="KW-0732">Signal</keyword>
<dbReference type="AlphaFoldDB" id="A0A815UB15"/>
<accession>A0A815UB15</accession>
<dbReference type="EMBL" id="CAJNOV010013230">
    <property type="protein sequence ID" value="CAF1515228.1"/>
    <property type="molecule type" value="Genomic_DNA"/>
</dbReference>
<dbReference type="Proteomes" id="UP000681967">
    <property type="component" value="Unassembled WGS sequence"/>
</dbReference>
<evidence type="ECO:0000313" key="4">
    <source>
        <dbReference type="EMBL" id="CAF2110544.1"/>
    </source>
</evidence>
<feature type="chain" id="PRO_5035607422" evidence="1">
    <location>
        <begin position="22"/>
        <end position="149"/>
    </location>
</feature>
<reference evidence="2" key="1">
    <citation type="submission" date="2021-02" db="EMBL/GenBank/DDBJ databases">
        <authorList>
            <person name="Nowell W R."/>
        </authorList>
    </citation>
    <scope>NUCLEOTIDE SEQUENCE</scope>
</reference>
<dbReference type="EMBL" id="CAJOBI010000515">
    <property type="protein sequence ID" value="CAF3828506.1"/>
    <property type="molecule type" value="Genomic_DNA"/>
</dbReference>
<dbReference type="EMBL" id="CAJOBJ010000286">
    <property type="protein sequence ID" value="CAF3811734.1"/>
    <property type="molecule type" value="Genomic_DNA"/>
</dbReference>
<evidence type="ECO:0000313" key="6">
    <source>
        <dbReference type="EMBL" id="CAF3828506.1"/>
    </source>
</evidence>
<gene>
    <name evidence="7" type="ORF">BYL167_LOCUS6675</name>
    <name evidence="2" type="ORF">CJN711_LOCUS28069</name>
    <name evidence="5" type="ORF">GIL414_LOCUS1676</name>
    <name evidence="3" type="ORF">KQP761_LOCUS21758</name>
    <name evidence="4" type="ORF">MBJ925_LOCUS24071</name>
    <name evidence="6" type="ORF">SMN809_LOCUS2720</name>
</gene>
<sequence length="149" mass="16954">MINHSIHNNLCLLILLPANDAARTYCNTIESSSLCQIQMNSDSIQKGLIYRSMKQQSSPMKINQNIDLIKSAYDLDSSILDKKTSLSLENLTIKNENNNNSSRNLIKQRRVKINKKFLSSSSQITNVNIPHTFSLWYSHKKKNIADGQD</sequence>
<evidence type="ECO:0000313" key="8">
    <source>
        <dbReference type="Proteomes" id="UP000663855"/>
    </source>
</evidence>
<dbReference type="EMBL" id="CAJOBH010001654">
    <property type="protein sequence ID" value="CAF3866448.1"/>
    <property type="molecule type" value="Genomic_DNA"/>
</dbReference>
<comment type="caution">
    <text evidence="2">The sequence shown here is derived from an EMBL/GenBank/DDBJ whole genome shotgun (WGS) entry which is preliminary data.</text>
</comment>
<dbReference type="Proteomes" id="UP000681720">
    <property type="component" value="Unassembled WGS sequence"/>
</dbReference>
<evidence type="ECO:0000313" key="3">
    <source>
        <dbReference type="EMBL" id="CAF1596283.1"/>
    </source>
</evidence>
<dbReference type="Proteomes" id="UP000676336">
    <property type="component" value="Unassembled WGS sequence"/>
</dbReference>
<evidence type="ECO:0000313" key="2">
    <source>
        <dbReference type="EMBL" id="CAF1515228.1"/>
    </source>
</evidence>
<dbReference type="Proteomes" id="UP000663834">
    <property type="component" value="Unassembled WGS sequence"/>
</dbReference>
<organism evidence="2 8">
    <name type="scientific">Rotaria magnacalcarata</name>
    <dbReference type="NCBI Taxonomy" id="392030"/>
    <lineage>
        <taxon>Eukaryota</taxon>
        <taxon>Metazoa</taxon>
        <taxon>Spiralia</taxon>
        <taxon>Gnathifera</taxon>
        <taxon>Rotifera</taxon>
        <taxon>Eurotatoria</taxon>
        <taxon>Bdelloidea</taxon>
        <taxon>Philodinida</taxon>
        <taxon>Philodinidae</taxon>
        <taxon>Rotaria</taxon>
    </lineage>
</organism>
<proteinExistence type="predicted"/>
<protein>
    <submittedName>
        <fullName evidence="2">Uncharacterized protein</fullName>
    </submittedName>
</protein>
<dbReference type="Proteomes" id="UP000663855">
    <property type="component" value="Unassembled WGS sequence"/>
</dbReference>
<dbReference type="OrthoDB" id="10016133at2759"/>
<dbReference type="EMBL" id="CAJNOW010011316">
    <property type="protein sequence ID" value="CAF1596283.1"/>
    <property type="molecule type" value="Genomic_DNA"/>
</dbReference>
<evidence type="ECO:0000256" key="1">
    <source>
        <dbReference type="SAM" id="SignalP"/>
    </source>
</evidence>
<dbReference type="Proteomes" id="UP000663824">
    <property type="component" value="Unassembled WGS sequence"/>
</dbReference>
<name>A0A815UB15_9BILA</name>
<evidence type="ECO:0000313" key="7">
    <source>
        <dbReference type="EMBL" id="CAF3866448.1"/>
    </source>
</evidence>
<feature type="signal peptide" evidence="1">
    <location>
        <begin position="1"/>
        <end position="21"/>
    </location>
</feature>
<dbReference type="EMBL" id="CAJNRE010012476">
    <property type="protein sequence ID" value="CAF2110544.1"/>
    <property type="molecule type" value="Genomic_DNA"/>
</dbReference>
<evidence type="ECO:0000313" key="5">
    <source>
        <dbReference type="EMBL" id="CAF3811734.1"/>
    </source>
</evidence>